<proteinExistence type="predicted"/>
<dbReference type="Proteomes" id="UP000887159">
    <property type="component" value="Unassembled WGS sequence"/>
</dbReference>
<evidence type="ECO:0000313" key="1">
    <source>
        <dbReference type="EMBL" id="GFY33302.1"/>
    </source>
</evidence>
<protein>
    <submittedName>
        <fullName evidence="1">Reverse transcriptase</fullName>
    </submittedName>
</protein>
<reference evidence="1" key="1">
    <citation type="submission" date="2020-08" db="EMBL/GenBank/DDBJ databases">
        <title>Multicomponent nature underlies the extraordinary mechanical properties of spider dragline silk.</title>
        <authorList>
            <person name="Kono N."/>
            <person name="Nakamura H."/>
            <person name="Mori M."/>
            <person name="Yoshida Y."/>
            <person name="Ohtoshi R."/>
            <person name="Malay A.D."/>
            <person name="Moran D.A.P."/>
            <person name="Tomita M."/>
            <person name="Numata K."/>
            <person name="Arakawa K."/>
        </authorList>
    </citation>
    <scope>NUCLEOTIDE SEQUENCE</scope>
</reference>
<keyword evidence="2" id="KW-1185">Reference proteome</keyword>
<keyword evidence="1" id="KW-0548">Nucleotidyltransferase</keyword>
<dbReference type="AlphaFoldDB" id="A0A8X7BK39"/>
<keyword evidence="1" id="KW-0808">Transferase</keyword>
<gene>
    <name evidence="1" type="primary">RF55_23213</name>
    <name evidence="1" type="ORF">TNCV_1897561</name>
</gene>
<sequence length="105" mass="11594">MAQKTKSFGKPWGTLATVGSIPRHLERAEAVARFRLTAGHDFLGVYLHCLGVTANETCSICGHAKMDGDHLLQCIGLDEYSADDNVSRYWEVQRQMVKKPSTDVG</sequence>
<dbReference type="GO" id="GO:0003964">
    <property type="term" value="F:RNA-directed DNA polymerase activity"/>
    <property type="evidence" value="ECO:0007669"/>
    <property type="project" value="UniProtKB-KW"/>
</dbReference>
<accession>A0A8X7BK39</accession>
<organism evidence="1 2">
    <name type="scientific">Trichonephila clavipes</name>
    <name type="common">Golden silk orbweaver</name>
    <name type="synonym">Nephila clavipes</name>
    <dbReference type="NCBI Taxonomy" id="2585209"/>
    <lineage>
        <taxon>Eukaryota</taxon>
        <taxon>Metazoa</taxon>
        <taxon>Ecdysozoa</taxon>
        <taxon>Arthropoda</taxon>
        <taxon>Chelicerata</taxon>
        <taxon>Arachnida</taxon>
        <taxon>Araneae</taxon>
        <taxon>Araneomorphae</taxon>
        <taxon>Entelegynae</taxon>
        <taxon>Araneoidea</taxon>
        <taxon>Nephilidae</taxon>
        <taxon>Trichonephila</taxon>
    </lineage>
</organism>
<evidence type="ECO:0000313" key="2">
    <source>
        <dbReference type="Proteomes" id="UP000887159"/>
    </source>
</evidence>
<name>A0A8X7BK39_TRICX</name>
<dbReference type="EMBL" id="BMAU01021410">
    <property type="protein sequence ID" value="GFY33302.1"/>
    <property type="molecule type" value="Genomic_DNA"/>
</dbReference>
<keyword evidence="1" id="KW-0695">RNA-directed DNA polymerase</keyword>
<comment type="caution">
    <text evidence="1">The sequence shown here is derived from an EMBL/GenBank/DDBJ whole genome shotgun (WGS) entry which is preliminary data.</text>
</comment>